<name>A0ABX4EXP9_9BORD</name>
<organism evidence="2 3">
    <name type="scientific">Bordetella genomosp. 1</name>
    <dbReference type="NCBI Taxonomy" id="1395607"/>
    <lineage>
        <taxon>Bacteria</taxon>
        <taxon>Pseudomonadati</taxon>
        <taxon>Pseudomonadota</taxon>
        <taxon>Betaproteobacteria</taxon>
        <taxon>Burkholderiales</taxon>
        <taxon>Alcaligenaceae</taxon>
        <taxon>Bordetella</taxon>
    </lineage>
</organism>
<gene>
    <name evidence="2" type="ORF">CAL27_14790</name>
</gene>
<feature type="region of interest" description="Disordered" evidence="1">
    <location>
        <begin position="359"/>
        <end position="574"/>
    </location>
</feature>
<dbReference type="EMBL" id="NEVR01000003">
    <property type="protein sequence ID" value="OZI63862.1"/>
    <property type="molecule type" value="Genomic_DNA"/>
</dbReference>
<reference evidence="2 3" key="1">
    <citation type="submission" date="2017-05" db="EMBL/GenBank/DDBJ databases">
        <title>Complete and WGS of Bordetella genogroups.</title>
        <authorList>
            <person name="Spilker T."/>
            <person name="Lipuma J."/>
        </authorList>
    </citation>
    <scope>NUCLEOTIDE SEQUENCE [LARGE SCALE GENOMIC DNA]</scope>
    <source>
        <strain evidence="2 3">AU9795</strain>
    </source>
</reference>
<evidence type="ECO:0000256" key="1">
    <source>
        <dbReference type="SAM" id="MobiDB-lite"/>
    </source>
</evidence>
<feature type="region of interest" description="Disordered" evidence="1">
    <location>
        <begin position="249"/>
        <end position="294"/>
    </location>
</feature>
<feature type="compositionally biased region" description="Basic and acidic residues" evidence="1">
    <location>
        <begin position="266"/>
        <end position="284"/>
    </location>
</feature>
<evidence type="ECO:0008006" key="4">
    <source>
        <dbReference type="Google" id="ProtNLM"/>
    </source>
</evidence>
<accession>A0ABX4EXP9</accession>
<keyword evidence="3" id="KW-1185">Reference proteome</keyword>
<dbReference type="Proteomes" id="UP000216354">
    <property type="component" value="Unassembled WGS sequence"/>
</dbReference>
<evidence type="ECO:0000313" key="3">
    <source>
        <dbReference type="Proteomes" id="UP000216354"/>
    </source>
</evidence>
<proteinExistence type="predicted"/>
<protein>
    <recommendedName>
        <fullName evidence="4">Protein kinase domain-containing protein</fullName>
    </recommendedName>
</protein>
<feature type="compositionally biased region" description="Low complexity" evidence="1">
    <location>
        <begin position="519"/>
        <end position="574"/>
    </location>
</feature>
<evidence type="ECO:0000313" key="2">
    <source>
        <dbReference type="EMBL" id="OZI63862.1"/>
    </source>
</evidence>
<comment type="caution">
    <text evidence="2">The sequence shown here is derived from an EMBL/GenBank/DDBJ whole genome shotgun (WGS) entry which is preliminary data.</text>
</comment>
<feature type="compositionally biased region" description="Low complexity" evidence="1">
    <location>
        <begin position="465"/>
        <end position="510"/>
    </location>
</feature>
<sequence length="647" mass="61814">MSTQPQAGLLRLDTLPAVMRGGVPQARIARVLDELRALLAPLHAEGRAHGAVAPNSIGLDAQGGAHLLAPASAAAEPMRPDAATPFQALEQFSDDPELRPGPWTDAYALAAVAALMVSGETPPAVPSRCVNDTWSPLAGRVKGYEPAFLAALDRNLALPPQARDPQALAGWGITAASAPVAAATAAVAAAAGGAAVAAAPAGTAAAGVASAAMPPVAAANAAAAGAAAADAAAAGAAATAMPAVAAPAATPVAAPPHPQEPVRPAHTHDSEMAEEPAPVRKTADAVEPVARATASAEAESGAALAAAATAAPAADRPPAAPAARSRRTHAPWLMMAMVGAALAFGVVLWLRGGDTALLPDRVARTGGDSGERDATPPEPPPLSAANNVPSRAPTAGGDASPGAAPRPDARPQASPDPTPPAGAGNSATPGAATDPAAGNPSAATPPAPGAATPSNAAGAPPPDPVAGSPAAGTPAAGTPAAGTPAAGAPAAGSPAVPPAAGGAAVSGTPAPDAPPTQPPAAGTAAPGGADPASAGPSTTSPSTTSPASAAPQPADGTLAATPADTPAPAAPDALAGGNCTAPLRLNIQPWGEVLVDGTARGVSPPLRSLCLRPGRYVITVRNGNLPPATQTVQIRNGQGASVSHTFQ</sequence>
<feature type="compositionally biased region" description="Low complexity" evidence="1">
    <location>
        <begin position="449"/>
        <end position="458"/>
    </location>
</feature>
<feature type="compositionally biased region" description="Low complexity" evidence="1">
    <location>
        <begin position="427"/>
        <end position="442"/>
    </location>
</feature>